<organism evidence="3 4">
    <name type="scientific">Thalassospira lohafexi</name>
    <dbReference type="NCBI Taxonomy" id="744227"/>
    <lineage>
        <taxon>Bacteria</taxon>
        <taxon>Pseudomonadati</taxon>
        <taxon>Pseudomonadota</taxon>
        <taxon>Alphaproteobacteria</taxon>
        <taxon>Rhodospirillales</taxon>
        <taxon>Thalassospiraceae</taxon>
        <taxon>Thalassospira</taxon>
    </lineage>
</organism>
<evidence type="ECO:0000256" key="1">
    <source>
        <dbReference type="SAM" id="Phobius"/>
    </source>
</evidence>
<name>A0A2N3L6N9_9PROT</name>
<dbReference type="PANTHER" id="PTHR22911">
    <property type="entry name" value="ACYL-MALONYL CONDENSING ENZYME-RELATED"/>
    <property type="match status" value="1"/>
</dbReference>
<dbReference type="InterPro" id="IPR037185">
    <property type="entry name" value="EmrE-like"/>
</dbReference>
<comment type="caution">
    <text evidence="3">The sequence shown here is derived from an EMBL/GenBank/DDBJ whole genome shotgun (WGS) entry which is preliminary data.</text>
</comment>
<dbReference type="AlphaFoldDB" id="A0A2N3L6N9"/>
<feature type="transmembrane region" description="Helical" evidence="1">
    <location>
        <begin position="91"/>
        <end position="108"/>
    </location>
</feature>
<feature type="transmembrane region" description="Helical" evidence="1">
    <location>
        <begin position="275"/>
        <end position="293"/>
    </location>
</feature>
<feature type="transmembrane region" description="Helical" evidence="1">
    <location>
        <begin position="221"/>
        <end position="238"/>
    </location>
</feature>
<keyword evidence="4" id="KW-1185">Reference proteome</keyword>
<feature type="transmembrane region" description="Helical" evidence="1">
    <location>
        <begin position="250"/>
        <end position="269"/>
    </location>
</feature>
<dbReference type="GO" id="GO:0016020">
    <property type="term" value="C:membrane"/>
    <property type="evidence" value="ECO:0007669"/>
    <property type="project" value="InterPro"/>
</dbReference>
<feature type="domain" description="EamA" evidence="2">
    <location>
        <begin position="166"/>
        <end position="292"/>
    </location>
</feature>
<dbReference type="EMBL" id="NXGX01000004">
    <property type="protein sequence ID" value="PKR58442.1"/>
    <property type="molecule type" value="Genomic_DNA"/>
</dbReference>
<evidence type="ECO:0000313" key="4">
    <source>
        <dbReference type="Proteomes" id="UP000233332"/>
    </source>
</evidence>
<feature type="transmembrane region" description="Helical" evidence="1">
    <location>
        <begin position="21"/>
        <end position="41"/>
    </location>
</feature>
<sequence length="302" mass="32947">MRPKTETPPLENATHPRNNNLTGILLMCAGVAFLCINDGLAKSLMDHYSPIQIIFLRNVIALPFAVILALKMGGRRALRSHRIGVHFLRGLIWITATVLFFTSIHLMGLAEATAIAFVAPLFITAIAALFIAPVGWRRWIAVVIGFVGVLVIVRPGAASFEAVSLLPVATAFTYALLMLSARFVDTRESMWTLLLYLSATSAILTGSIVTFFWTPIRAEDLWLFAAIAFFGTGGMTMITQAFRVAEAPTVAPFDYTALIWATGLGWFFWGETPDALTFVGAAIITASGIFIIFRESKVEAQS</sequence>
<feature type="transmembrane region" description="Helical" evidence="1">
    <location>
        <begin position="53"/>
        <end position="70"/>
    </location>
</feature>
<accession>A0A2N3L6N9</accession>
<keyword evidence="1" id="KW-0472">Membrane</keyword>
<dbReference type="Proteomes" id="UP000233332">
    <property type="component" value="Unassembled WGS sequence"/>
</dbReference>
<dbReference type="Pfam" id="PF00892">
    <property type="entry name" value="EamA"/>
    <property type="match status" value="2"/>
</dbReference>
<dbReference type="SUPFAM" id="SSF103481">
    <property type="entry name" value="Multidrug resistance efflux transporter EmrE"/>
    <property type="match status" value="2"/>
</dbReference>
<keyword evidence="1" id="KW-0812">Transmembrane</keyword>
<feature type="transmembrane region" description="Helical" evidence="1">
    <location>
        <begin position="163"/>
        <end position="181"/>
    </location>
</feature>
<keyword evidence="1" id="KW-1133">Transmembrane helix</keyword>
<reference evidence="3 4" key="1">
    <citation type="submission" date="2017-09" db="EMBL/GenBank/DDBJ databases">
        <title>Biodiversity and function of Thalassospira species in the particle-attached aromatic-hydrocarbon-degrading consortia from the surface seawater of the China South Sea.</title>
        <authorList>
            <person name="Dong C."/>
            <person name="Lai Q."/>
            <person name="Shao Z."/>
        </authorList>
    </citation>
    <scope>NUCLEOTIDE SEQUENCE [LARGE SCALE GENOMIC DNA]</scope>
    <source>
        <strain evidence="3 4">139Z-12</strain>
    </source>
</reference>
<protein>
    <submittedName>
        <fullName evidence="3">EamA family transporter</fullName>
    </submittedName>
</protein>
<evidence type="ECO:0000259" key="2">
    <source>
        <dbReference type="Pfam" id="PF00892"/>
    </source>
</evidence>
<proteinExistence type="predicted"/>
<gene>
    <name evidence="3" type="ORF">COO92_11940</name>
</gene>
<feature type="transmembrane region" description="Helical" evidence="1">
    <location>
        <begin position="193"/>
        <end position="215"/>
    </location>
</feature>
<evidence type="ECO:0000313" key="3">
    <source>
        <dbReference type="EMBL" id="PKR58442.1"/>
    </source>
</evidence>
<feature type="transmembrane region" description="Helical" evidence="1">
    <location>
        <begin position="139"/>
        <end position="157"/>
    </location>
</feature>
<feature type="transmembrane region" description="Helical" evidence="1">
    <location>
        <begin position="114"/>
        <end position="132"/>
    </location>
</feature>
<feature type="domain" description="EamA" evidence="2">
    <location>
        <begin position="22"/>
        <end position="153"/>
    </location>
</feature>
<dbReference type="InterPro" id="IPR000620">
    <property type="entry name" value="EamA_dom"/>
</dbReference>
<dbReference type="PANTHER" id="PTHR22911:SF103">
    <property type="entry name" value="BLR2811 PROTEIN"/>
    <property type="match status" value="1"/>
</dbReference>